<organism evidence="14 15">
    <name type="scientific">Pseudobacteroides cellulosolvens ATCC 35603 = DSM 2933</name>
    <dbReference type="NCBI Taxonomy" id="398512"/>
    <lineage>
        <taxon>Bacteria</taxon>
        <taxon>Bacillati</taxon>
        <taxon>Bacillota</taxon>
        <taxon>Clostridia</taxon>
        <taxon>Eubacteriales</taxon>
        <taxon>Oscillospiraceae</taxon>
        <taxon>Pseudobacteroides</taxon>
    </lineage>
</organism>
<dbReference type="HAMAP" id="MF_01331_B">
    <property type="entry name" value="Ribosomal_uL22_B"/>
    <property type="match status" value="1"/>
</dbReference>
<comment type="caution">
    <text evidence="14">The sequence shown here is derived from an EMBL/GenBank/DDBJ whole genome shotgun (WGS) entry which is preliminary data.</text>
</comment>
<dbReference type="EMBL" id="LGTC01000001">
    <property type="protein sequence ID" value="KNY27261.1"/>
    <property type="molecule type" value="Genomic_DNA"/>
</dbReference>
<dbReference type="SUPFAM" id="SSF54843">
    <property type="entry name" value="Ribosomal protein L22"/>
    <property type="match status" value="1"/>
</dbReference>
<dbReference type="Pfam" id="PF00237">
    <property type="entry name" value="Ribosomal_L22"/>
    <property type="match status" value="1"/>
</dbReference>
<dbReference type="Proteomes" id="UP000036923">
    <property type="component" value="Unassembled WGS sequence"/>
</dbReference>
<dbReference type="GO" id="GO:0006412">
    <property type="term" value="P:translation"/>
    <property type="evidence" value="ECO:0007669"/>
    <property type="project" value="UniProtKB-UniRule"/>
</dbReference>
<accession>A0A0L6JN75</accession>
<dbReference type="GO" id="GO:0022625">
    <property type="term" value="C:cytosolic large ribosomal subunit"/>
    <property type="evidence" value="ECO:0007669"/>
    <property type="project" value="TreeGrafter"/>
</dbReference>
<comment type="function">
    <text evidence="1 10">The globular domain of the protein is located near the polypeptide exit tunnel on the outside of the subunit, while an extended beta-hairpin is found that lines the wall of the exit tunnel in the center of the 70S ribosome.</text>
</comment>
<comment type="function">
    <text evidence="8">This protein binds specifically to 23S rRNA; its binding is stimulated by other ribosomal proteins, e.g. L4, L17, and L20. It is important during the early stages of 50S assembly. It makes multiple contacts with different domains of the 23S rRNA in the assembled 50S subunit and ribosome.</text>
</comment>
<dbReference type="STRING" id="398512.Bccel_2529"/>
<name>A0A0L6JN75_9FIRM</name>
<evidence type="ECO:0000313" key="14">
    <source>
        <dbReference type="EMBL" id="KNY27261.1"/>
    </source>
</evidence>
<keyword evidence="5 10" id="KW-0694">RNA-binding</keyword>
<keyword evidence="15" id="KW-1185">Reference proteome</keyword>
<evidence type="ECO:0000256" key="4">
    <source>
        <dbReference type="ARBA" id="ARBA00022730"/>
    </source>
</evidence>
<dbReference type="GO" id="GO:0003735">
    <property type="term" value="F:structural constituent of ribosome"/>
    <property type="evidence" value="ECO:0007669"/>
    <property type="project" value="InterPro"/>
</dbReference>
<evidence type="ECO:0000256" key="1">
    <source>
        <dbReference type="ARBA" id="ARBA00003478"/>
    </source>
</evidence>
<keyword evidence="6 10" id="KW-0689">Ribosomal protein</keyword>
<dbReference type="InterPro" id="IPR047867">
    <property type="entry name" value="Ribosomal_uL22_bac/org-type"/>
</dbReference>
<evidence type="ECO:0000256" key="9">
    <source>
        <dbReference type="ARBA" id="ARBA00035207"/>
    </source>
</evidence>
<comment type="similarity">
    <text evidence="2 10 11">Belongs to the universal ribosomal protein uL22 family.</text>
</comment>
<dbReference type="OrthoDB" id="9805969at2"/>
<dbReference type="GO" id="GO:0019843">
    <property type="term" value="F:rRNA binding"/>
    <property type="evidence" value="ECO:0007669"/>
    <property type="project" value="UniProtKB-UniRule"/>
</dbReference>
<reference evidence="15" key="1">
    <citation type="submission" date="2015-07" db="EMBL/GenBank/DDBJ databases">
        <title>Near-Complete Genome Sequence of the Cellulolytic Bacterium Bacteroides (Pseudobacteroides) cellulosolvens ATCC 35603.</title>
        <authorList>
            <person name="Dassa B."/>
            <person name="Utturkar S.M."/>
            <person name="Klingeman D.M."/>
            <person name="Hurt R.A."/>
            <person name="Keller M."/>
            <person name="Xu J."/>
            <person name="Reddy Y.H.K."/>
            <person name="Borovok I."/>
            <person name="Grinberg I.R."/>
            <person name="Lamed R."/>
            <person name="Zhivin O."/>
            <person name="Bayer E.A."/>
            <person name="Brown S.D."/>
        </authorList>
    </citation>
    <scope>NUCLEOTIDE SEQUENCE [LARGE SCALE GENOMIC DNA]</scope>
    <source>
        <strain evidence="15">DSM 2933</strain>
    </source>
</reference>
<dbReference type="NCBIfam" id="TIGR01044">
    <property type="entry name" value="rplV_bact"/>
    <property type="match status" value="1"/>
</dbReference>
<keyword evidence="4 10" id="KW-0699">rRNA-binding</keyword>
<sequence length="158" mass="17985">MERQIRSKDELLKDKEQLLETYSSVHRKNKKPVILSKRERKALGIGKDEGRAVLKYARISSRKVKIVIDLIKNKNLEEAYGILRFTPKAASSILLKLMKSAEANAVTNNGLDKEDLYVAEAYATQGPTLKRIMPRAQGRANRINKRTSHITVVLKEKE</sequence>
<dbReference type="InterPro" id="IPR036394">
    <property type="entry name" value="Ribosomal_uL22_sf"/>
</dbReference>
<evidence type="ECO:0000313" key="15">
    <source>
        <dbReference type="Proteomes" id="UP000036923"/>
    </source>
</evidence>
<evidence type="ECO:0000256" key="13">
    <source>
        <dbReference type="RuleBase" id="RU004008"/>
    </source>
</evidence>
<dbReference type="CDD" id="cd00336">
    <property type="entry name" value="Ribosomal_L22"/>
    <property type="match status" value="1"/>
</dbReference>
<protein>
    <recommendedName>
        <fullName evidence="9 10">Large ribosomal subunit protein uL22</fullName>
    </recommendedName>
</protein>
<dbReference type="PANTHER" id="PTHR13501:SF8">
    <property type="entry name" value="LARGE RIBOSOMAL SUBUNIT PROTEIN UL22M"/>
    <property type="match status" value="1"/>
</dbReference>
<dbReference type="InterPro" id="IPR001063">
    <property type="entry name" value="Ribosomal_uL22"/>
</dbReference>
<comment type="function">
    <text evidence="10 13">This protein binds specifically to 23S rRNA; its binding is stimulated by other ribosomal proteins, e.g., L4, L17, and L20. It is important during the early stages of 50S assembly. It makes multiple contacts with different domains of the 23S rRNA in the assembled 50S subunit and ribosome.</text>
</comment>
<dbReference type="AlphaFoldDB" id="A0A0L6JN75"/>
<dbReference type="PANTHER" id="PTHR13501">
    <property type="entry name" value="CHLOROPLAST 50S RIBOSOMAL PROTEIN L22-RELATED"/>
    <property type="match status" value="1"/>
</dbReference>
<keyword evidence="7 10" id="KW-0687">Ribonucleoprotein</keyword>
<proteinExistence type="inferred from homology"/>
<dbReference type="eggNOG" id="COG0091">
    <property type="taxonomic scope" value="Bacteria"/>
</dbReference>
<evidence type="ECO:0000256" key="10">
    <source>
        <dbReference type="HAMAP-Rule" id="MF_01331"/>
    </source>
</evidence>
<evidence type="ECO:0000256" key="8">
    <source>
        <dbReference type="ARBA" id="ARBA00025084"/>
    </source>
</evidence>
<evidence type="ECO:0000256" key="2">
    <source>
        <dbReference type="ARBA" id="ARBA00009451"/>
    </source>
</evidence>
<evidence type="ECO:0000256" key="6">
    <source>
        <dbReference type="ARBA" id="ARBA00022980"/>
    </source>
</evidence>
<evidence type="ECO:0000256" key="5">
    <source>
        <dbReference type="ARBA" id="ARBA00022884"/>
    </source>
</evidence>
<evidence type="ECO:0000256" key="11">
    <source>
        <dbReference type="RuleBase" id="RU004005"/>
    </source>
</evidence>
<dbReference type="InterPro" id="IPR018260">
    <property type="entry name" value="Ribosomal_uL22_CS"/>
</dbReference>
<evidence type="ECO:0000256" key="12">
    <source>
        <dbReference type="RuleBase" id="RU004006"/>
    </source>
</evidence>
<evidence type="ECO:0000256" key="3">
    <source>
        <dbReference type="ARBA" id="ARBA00011838"/>
    </source>
</evidence>
<dbReference type="Gene3D" id="3.90.470.10">
    <property type="entry name" value="Ribosomal protein L22/L17"/>
    <property type="match status" value="1"/>
</dbReference>
<gene>
    <name evidence="10" type="primary">rplV</name>
    <name evidence="14" type="ORF">Bccel_2529</name>
</gene>
<dbReference type="InterPro" id="IPR005727">
    <property type="entry name" value="Ribosomal_uL22_bac/chlpt-type"/>
</dbReference>
<evidence type="ECO:0000256" key="7">
    <source>
        <dbReference type="ARBA" id="ARBA00023274"/>
    </source>
</evidence>
<comment type="subunit">
    <text evidence="3 10 12">Part of the 50S ribosomal subunit.</text>
</comment>
<dbReference type="PATRIC" id="fig|398512.5.peg.2635"/>
<dbReference type="PROSITE" id="PS00464">
    <property type="entry name" value="RIBOSOMAL_L22"/>
    <property type="match status" value="1"/>
</dbReference>